<evidence type="ECO:0000313" key="1">
    <source>
        <dbReference type="EMBL" id="CAB4159628.1"/>
    </source>
</evidence>
<proteinExistence type="predicted"/>
<accession>A0A6J5NR85</accession>
<dbReference type="EMBL" id="LR796687">
    <property type="protein sequence ID" value="CAB4159628.1"/>
    <property type="molecule type" value="Genomic_DNA"/>
</dbReference>
<protein>
    <submittedName>
        <fullName evidence="1">Uncharacterized protein</fullName>
    </submittedName>
</protein>
<reference evidence="1" key="1">
    <citation type="submission" date="2020-04" db="EMBL/GenBank/DDBJ databases">
        <authorList>
            <person name="Chiriac C."/>
            <person name="Salcher M."/>
            <person name="Ghai R."/>
            <person name="Kavagutti S V."/>
        </authorList>
    </citation>
    <scope>NUCLEOTIDE SEQUENCE</scope>
</reference>
<sequence length="76" mass="8471">MEAINFTFAGQTGTIMKNYDDVFVSWGGMAFQREAAKPQLQAAIDAAIAARRDANSQYARRVYMGSLSREVRKASY</sequence>
<name>A0A6J5NR85_9CAUD</name>
<gene>
    <name evidence="1" type="ORF">UFOVP715_53</name>
</gene>
<organism evidence="1">
    <name type="scientific">uncultured Caudovirales phage</name>
    <dbReference type="NCBI Taxonomy" id="2100421"/>
    <lineage>
        <taxon>Viruses</taxon>
        <taxon>Duplodnaviria</taxon>
        <taxon>Heunggongvirae</taxon>
        <taxon>Uroviricota</taxon>
        <taxon>Caudoviricetes</taxon>
        <taxon>Peduoviridae</taxon>
        <taxon>Maltschvirus</taxon>
        <taxon>Maltschvirus maltsch</taxon>
    </lineage>
</organism>